<accession>A0ABW8SCX3</accession>
<dbReference type="Proteomes" id="UP001623600">
    <property type="component" value="Unassembled WGS sequence"/>
</dbReference>
<dbReference type="RefSeq" id="WP_406762552.1">
    <property type="nucleotide sequence ID" value="NZ_JBJIAB010000042.1"/>
</dbReference>
<gene>
    <name evidence="1" type="ORF">ACJDTP_22990</name>
</gene>
<evidence type="ECO:0000313" key="1">
    <source>
        <dbReference type="EMBL" id="MFL0167928.1"/>
    </source>
</evidence>
<proteinExistence type="predicted"/>
<reference evidence="1 2" key="1">
    <citation type="submission" date="2024-11" db="EMBL/GenBank/DDBJ databases">
        <authorList>
            <person name="Heng Y.C."/>
            <person name="Lim A.C.H."/>
            <person name="Lee J.K.Y."/>
            <person name="Kittelmann S."/>
        </authorList>
    </citation>
    <scope>NUCLEOTIDE SEQUENCE [LARGE SCALE GENOMIC DNA]</scope>
    <source>
        <strain evidence="1 2">WILCCON 0112</strain>
    </source>
</reference>
<keyword evidence="2" id="KW-1185">Reference proteome</keyword>
<evidence type="ECO:0000313" key="2">
    <source>
        <dbReference type="Proteomes" id="UP001623600"/>
    </source>
</evidence>
<name>A0ABW8SCX3_9CLOT</name>
<sequence>MAKQTETKIIKETSYCKIYNKVSIEDGDYYSCIERIEVKEKQREEIRFALYKDTMRGDNRYIPRSLDVTEMQLIDLIKKAIKNKVFSDAFIDMLKQELNNKNPNF</sequence>
<dbReference type="EMBL" id="JBJIAB010000042">
    <property type="protein sequence ID" value="MFL0167928.1"/>
    <property type="molecule type" value="Genomic_DNA"/>
</dbReference>
<protein>
    <submittedName>
        <fullName evidence="1">Uncharacterized protein</fullName>
    </submittedName>
</protein>
<comment type="caution">
    <text evidence="1">The sequence shown here is derived from an EMBL/GenBank/DDBJ whole genome shotgun (WGS) entry which is preliminary data.</text>
</comment>
<organism evidence="1 2">
    <name type="scientific">Candidatus Clostridium helianthi</name>
    <dbReference type="NCBI Taxonomy" id="3381660"/>
    <lineage>
        <taxon>Bacteria</taxon>
        <taxon>Bacillati</taxon>
        <taxon>Bacillota</taxon>
        <taxon>Clostridia</taxon>
        <taxon>Eubacteriales</taxon>
        <taxon>Clostridiaceae</taxon>
        <taxon>Clostridium</taxon>
    </lineage>
</organism>